<proteinExistence type="predicted"/>
<dbReference type="Pfam" id="PF11823">
    <property type="entry name" value="Se_S_carrier"/>
    <property type="match status" value="1"/>
</dbReference>
<evidence type="ECO:0000313" key="3">
    <source>
        <dbReference type="Proteomes" id="UP000824073"/>
    </source>
</evidence>
<gene>
    <name evidence="2" type="ORF">IAB67_08735</name>
</gene>
<evidence type="ECO:0000259" key="1">
    <source>
        <dbReference type="Pfam" id="PF11823"/>
    </source>
</evidence>
<reference evidence="2" key="2">
    <citation type="journal article" date="2021" name="PeerJ">
        <title>Extensive microbial diversity within the chicken gut microbiome revealed by metagenomics and culture.</title>
        <authorList>
            <person name="Gilroy R."/>
            <person name="Ravi A."/>
            <person name="Getino M."/>
            <person name="Pursley I."/>
            <person name="Horton D.L."/>
            <person name="Alikhan N.F."/>
            <person name="Baker D."/>
            <person name="Gharbi K."/>
            <person name="Hall N."/>
            <person name="Watson M."/>
            <person name="Adriaenssens E.M."/>
            <person name="Foster-Nyarko E."/>
            <person name="Jarju S."/>
            <person name="Secka A."/>
            <person name="Antonio M."/>
            <person name="Oren A."/>
            <person name="Chaudhuri R.R."/>
            <person name="La Ragione R."/>
            <person name="Hildebrand F."/>
            <person name="Pallen M.J."/>
        </authorList>
    </citation>
    <scope>NUCLEOTIDE SEQUENCE</scope>
    <source>
        <strain evidence="2">CHK191-8634</strain>
    </source>
</reference>
<sequence>MHLIATFHTHFGAMSFQKKIERLGRNAGMMPVPRALSASCGVCVRFEGPFEPSMATDDLEAVYEDAPNGYTLLFEQPEN</sequence>
<comment type="caution">
    <text evidence="2">The sequence shown here is derived from an EMBL/GenBank/DDBJ whole genome shotgun (WGS) entry which is preliminary data.</text>
</comment>
<dbReference type="AlphaFoldDB" id="A0A9D1LM29"/>
<dbReference type="InterPro" id="IPR021778">
    <property type="entry name" value="Se/S_carrier-like"/>
</dbReference>
<organism evidence="2 3">
    <name type="scientific">Candidatus Ventrousia excrementavium</name>
    <dbReference type="NCBI Taxonomy" id="2840961"/>
    <lineage>
        <taxon>Bacteria</taxon>
        <taxon>Bacillati</taxon>
        <taxon>Bacillota</taxon>
        <taxon>Clostridia</taxon>
        <taxon>Eubacteriales</taxon>
        <taxon>Clostridiaceae</taxon>
        <taxon>Clostridiaceae incertae sedis</taxon>
        <taxon>Candidatus Ventrousia</taxon>
    </lineage>
</organism>
<dbReference type="Proteomes" id="UP000824073">
    <property type="component" value="Unassembled WGS sequence"/>
</dbReference>
<protein>
    <submittedName>
        <fullName evidence="2">DUF3343 domain-containing protein</fullName>
    </submittedName>
</protein>
<name>A0A9D1LM29_9CLOT</name>
<evidence type="ECO:0000313" key="2">
    <source>
        <dbReference type="EMBL" id="HIU44365.1"/>
    </source>
</evidence>
<reference evidence="2" key="1">
    <citation type="submission" date="2020-10" db="EMBL/GenBank/DDBJ databases">
        <authorList>
            <person name="Gilroy R."/>
        </authorList>
    </citation>
    <scope>NUCLEOTIDE SEQUENCE</scope>
    <source>
        <strain evidence="2">CHK191-8634</strain>
    </source>
</reference>
<feature type="domain" description="Putative Se/S carrier protein-like" evidence="1">
    <location>
        <begin position="3"/>
        <end position="47"/>
    </location>
</feature>
<accession>A0A9D1LM29</accession>
<dbReference type="EMBL" id="DVMR01000065">
    <property type="protein sequence ID" value="HIU44365.1"/>
    <property type="molecule type" value="Genomic_DNA"/>
</dbReference>